<proteinExistence type="predicted"/>
<dbReference type="Proteomes" id="UP001149079">
    <property type="component" value="Unassembled WGS sequence"/>
</dbReference>
<dbReference type="OrthoDB" id="8062037at2759"/>
<evidence type="ECO:0000313" key="2">
    <source>
        <dbReference type="Proteomes" id="UP001149079"/>
    </source>
</evidence>
<comment type="caution">
    <text evidence="1">The sequence shown here is derived from an EMBL/GenBank/DDBJ whole genome shotgun (WGS) entry which is preliminary data.</text>
</comment>
<gene>
    <name evidence="1" type="ORF">N7515_003966</name>
</gene>
<reference evidence="1" key="1">
    <citation type="submission" date="2022-11" db="EMBL/GenBank/DDBJ databases">
        <authorList>
            <person name="Petersen C."/>
        </authorList>
    </citation>
    <scope>NUCLEOTIDE SEQUENCE</scope>
    <source>
        <strain evidence="1">IBT 22155</strain>
    </source>
</reference>
<dbReference type="RefSeq" id="XP_056523767.1">
    <property type="nucleotide sequence ID" value="XM_056664710.1"/>
</dbReference>
<dbReference type="GeneID" id="81403880"/>
<accession>A0A9W9H647</accession>
<dbReference type="AlphaFoldDB" id="A0A9W9H647"/>
<name>A0A9W9H647_9EURO</name>
<organism evidence="1 2">
    <name type="scientific">Penicillium bovifimosum</name>
    <dbReference type="NCBI Taxonomy" id="126998"/>
    <lineage>
        <taxon>Eukaryota</taxon>
        <taxon>Fungi</taxon>
        <taxon>Dikarya</taxon>
        <taxon>Ascomycota</taxon>
        <taxon>Pezizomycotina</taxon>
        <taxon>Eurotiomycetes</taxon>
        <taxon>Eurotiomycetidae</taxon>
        <taxon>Eurotiales</taxon>
        <taxon>Aspergillaceae</taxon>
        <taxon>Penicillium</taxon>
    </lineage>
</organism>
<evidence type="ECO:0000313" key="1">
    <source>
        <dbReference type="EMBL" id="KAJ5139118.1"/>
    </source>
</evidence>
<reference evidence="1" key="2">
    <citation type="journal article" date="2023" name="IMA Fungus">
        <title>Comparative genomic study of the Penicillium genus elucidates a diverse pangenome and 15 lateral gene transfer events.</title>
        <authorList>
            <person name="Petersen C."/>
            <person name="Sorensen T."/>
            <person name="Nielsen M.R."/>
            <person name="Sondergaard T.E."/>
            <person name="Sorensen J.L."/>
            <person name="Fitzpatrick D.A."/>
            <person name="Frisvad J.C."/>
            <person name="Nielsen K.L."/>
        </authorList>
    </citation>
    <scope>NUCLEOTIDE SEQUENCE</scope>
    <source>
        <strain evidence="1">IBT 22155</strain>
    </source>
</reference>
<dbReference type="EMBL" id="JAPQKL010000003">
    <property type="protein sequence ID" value="KAJ5139118.1"/>
    <property type="molecule type" value="Genomic_DNA"/>
</dbReference>
<sequence length="407" mass="45855">MLRLRYLLRSPHARPSLFWRTSAQSTLPSQQNVQHVRFRRPWVRSFISKCLLYGAAFHLWSTFVLVRFDDDTDDVDDNDLSTPTASLEQVAACQTSGQSGEAPADDLAKEDALFIPLAWSRLQKGELYTTSDPEWQEFVKLSNDKKKLQQLRDELANIVLNSAGAQISHVLGAPLSITGFWLVHQFPNRAPPGYVRSGVEITNDGISWVTKPMDPEIGDRLQTFMKPVHVALAIRDAYLVLFLRQLDRFRKPAGKTLDASDFINIQSSMSENRRGSWVGQQDQSQLQQPLNDGLDENMPLHTEKSNYHPSPLISLLQRLPLPDLGPGSDLHLASEAFKLRLNLERARAPRSARRGVFFIAGPVGMKGTNGFCRFEVRGEYDPAKPGWRGVDITLKDINMKKQRAVGI</sequence>
<protein>
    <submittedName>
        <fullName evidence="1">Uncharacterized protein</fullName>
    </submittedName>
</protein>
<keyword evidence="2" id="KW-1185">Reference proteome</keyword>